<sequence length="302" mass="34946">MILTVITDKIVDIYITGSNAKLLSGELATYLAGRYVEFAIYPFSFKEFMQIYRMKHPQATEEEGFKKYVQYGGMPYLGELDYQESSSIQYLQDLYNSVELKDIVKRNKIRDIDLLERIMVYVMANIGNTFSASSISKYFKSEGRNVSAETILNYIHSCMDAFLFYSVKRQDLVGKKLLSVHEKYYLADHGIRQAVLGSNTQDIALVLENIVFLELIRRGYEVTVGKINNKEVDFIVKTPQGLIYVQVCYLLASPETIEREFGVYENIRDNYPKYVLSMDEFDMSRNGIKHKNIRDFLLSNPD</sequence>
<protein>
    <recommendedName>
        <fullName evidence="5">DUF4143 domain-containing protein</fullName>
    </recommendedName>
</protein>
<dbReference type="InterPro" id="IPR025420">
    <property type="entry name" value="DUF4143"/>
</dbReference>
<dbReference type="InterPro" id="IPR027417">
    <property type="entry name" value="P-loop_NTPase"/>
</dbReference>
<dbReference type="PANTHER" id="PTHR33295">
    <property type="entry name" value="ATPASE"/>
    <property type="match status" value="1"/>
</dbReference>
<evidence type="ECO:0000259" key="1">
    <source>
        <dbReference type="Pfam" id="PF13173"/>
    </source>
</evidence>
<dbReference type="OrthoDB" id="9801684at2"/>
<dbReference type="Pfam" id="PF13173">
    <property type="entry name" value="AAA_14"/>
    <property type="match status" value="1"/>
</dbReference>
<dbReference type="InterPro" id="IPR041682">
    <property type="entry name" value="AAA_14"/>
</dbReference>
<reference evidence="3 4" key="1">
    <citation type="submission" date="2016-11" db="EMBL/GenBank/DDBJ databases">
        <authorList>
            <person name="Jaros S."/>
            <person name="Januszkiewicz K."/>
            <person name="Wedrychowicz H."/>
        </authorList>
    </citation>
    <scope>NUCLEOTIDE SEQUENCE [LARGE SCALE GENOMIC DNA]</scope>
    <source>
        <strain evidence="3 4">DSM 3074</strain>
    </source>
</reference>
<evidence type="ECO:0000259" key="2">
    <source>
        <dbReference type="Pfam" id="PF13635"/>
    </source>
</evidence>
<dbReference type="EMBL" id="FQYW01000012">
    <property type="protein sequence ID" value="SHI75616.1"/>
    <property type="molecule type" value="Genomic_DNA"/>
</dbReference>
<dbReference type="AlphaFoldDB" id="A0A1M6DQU0"/>
<dbReference type="Pfam" id="PF13635">
    <property type="entry name" value="DUF4143"/>
    <property type="match status" value="1"/>
</dbReference>
<evidence type="ECO:0000313" key="3">
    <source>
        <dbReference type="EMBL" id="SHI75616.1"/>
    </source>
</evidence>
<name>A0A1M6DQU0_9FIRM</name>
<dbReference type="Proteomes" id="UP000191240">
    <property type="component" value="Unassembled WGS sequence"/>
</dbReference>
<evidence type="ECO:0000313" key="4">
    <source>
        <dbReference type="Proteomes" id="UP000191240"/>
    </source>
</evidence>
<gene>
    <name evidence="3" type="ORF">SAMN02745671_01571</name>
</gene>
<dbReference type="SUPFAM" id="SSF52540">
    <property type="entry name" value="P-loop containing nucleoside triphosphate hydrolases"/>
    <property type="match status" value="1"/>
</dbReference>
<feature type="domain" description="DUF4143" evidence="2">
    <location>
        <begin position="101"/>
        <end position="249"/>
    </location>
</feature>
<organism evidence="3 4">
    <name type="scientific">Anaerovibrio lipolyticus DSM 3074</name>
    <dbReference type="NCBI Taxonomy" id="1120997"/>
    <lineage>
        <taxon>Bacteria</taxon>
        <taxon>Bacillati</taxon>
        <taxon>Bacillota</taxon>
        <taxon>Negativicutes</taxon>
        <taxon>Selenomonadales</taxon>
        <taxon>Selenomonadaceae</taxon>
        <taxon>Anaerovibrio</taxon>
    </lineage>
</organism>
<dbReference type="PANTHER" id="PTHR33295:SF20">
    <property type="entry name" value="ATPASE"/>
    <property type="match status" value="1"/>
</dbReference>
<accession>A0A1M6DQU0</accession>
<evidence type="ECO:0008006" key="5">
    <source>
        <dbReference type="Google" id="ProtNLM"/>
    </source>
</evidence>
<proteinExistence type="predicted"/>
<feature type="domain" description="AAA" evidence="1">
    <location>
        <begin position="9"/>
        <end position="49"/>
    </location>
</feature>